<accession>A0A8J6NCA9</accession>
<dbReference type="InterPro" id="IPR011990">
    <property type="entry name" value="TPR-like_helical_dom_sf"/>
</dbReference>
<evidence type="ECO:0000313" key="3">
    <source>
        <dbReference type="Proteomes" id="UP000614424"/>
    </source>
</evidence>
<comment type="caution">
    <text evidence="2">The sequence shown here is derived from an EMBL/GenBank/DDBJ whole genome shotgun (WGS) entry which is preliminary data.</text>
</comment>
<protein>
    <submittedName>
        <fullName evidence="2">Sel1 repeat family protein</fullName>
    </submittedName>
</protein>
<dbReference type="InterPro" id="IPR006597">
    <property type="entry name" value="Sel1-like"/>
</dbReference>
<sequence length="144" mass="16101">MKNLFIPLLVILLLPFTSCASSVNSSKIDKLADAAGDGDSYSQLLLGYKYYNGQDVDQDFGKAMQWYRKSAEQGYADAQIYLGTMYHNGEGASVDYVQAHMWFNLAAAQGHDRGRELRDLIAEKMTPVQIAEAQKRALGWEARK</sequence>
<dbReference type="PANTHER" id="PTHR11102">
    <property type="entry name" value="SEL-1-LIKE PROTEIN"/>
    <property type="match status" value="1"/>
</dbReference>
<organism evidence="2 3">
    <name type="scientific">Candidatus Desulfobia pelagia</name>
    <dbReference type="NCBI Taxonomy" id="2841692"/>
    <lineage>
        <taxon>Bacteria</taxon>
        <taxon>Pseudomonadati</taxon>
        <taxon>Thermodesulfobacteriota</taxon>
        <taxon>Desulfobulbia</taxon>
        <taxon>Desulfobulbales</taxon>
        <taxon>Desulfobulbaceae</taxon>
        <taxon>Candidatus Desulfobia</taxon>
    </lineage>
</organism>
<evidence type="ECO:0000313" key="2">
    <source>
        <dbReference type="EMBL" id="MBC8317400.1"/>
    </source>
</evidence>
<name>A0A8J6NCA9_9BACT</name>
<feature type="chain" id="PRO_5035195151" evidence="1">
    <location>
        <begin position="21"/>
        <end position="144"/>
    </location>
</feature>
<dbReference type="PANTHER" id="PTHR11102:SF160">
    <property type="entry name" value="ERAD-ASSOCIATED E3 UBIQUITIN-PROTEIN LIGASE COMPONENT HRD3"/>
    <property type="match status" value="1"/>
</dbReference>
<dbReference type="SUPFAM" id="SSF81901">
    <property type="entry name" value="HCP-like"/>
    <property type="match status" value="1"/>
</dbReference>
<dbReference type="EMBL" id="JACNJZ010000085">
    <property type="protein sequence ID" value="MBC8317400.1"/>
    <property type="molecule type" value="Genomic_DNA"/>
</dbReference>
<gene>
    <name evidence="2" type="ORF">H8E41_05805</name>
</gene>
<feature type="signal peptide" evidence="1">
    <location>
        <begin position="1"/>
        <end position="20"/>
    </location>
</feature>
<dbReference type="AlphaFoldDB" id="A0A8J6NCA9"/>
<dbReference type="Gene3D" id="1.25.40.10">
    <property type="entry name" value="Tetratricopeptide repeat domain"/>
    <property type="match status" value="1"/>
</dbReference>
<dbReference type="SMART" id="SM00671">
    <property type="entry name" value="SEL1"/>
    <property type="match status" value="2"/>
</dbReference>
<dbReference type="Pfam" id="PF08238">
    <property type="entry name" value="Sel1"/>
    <property type="match status" value="2"/>
</dbReference>
<reference evidence="2 3" key="1">
    <citation type="submission" date="2020-08" db="EMBL/GenBank/DDBJ databases">
        <title>Bridging the membrane lipid divide: bacteria of the FCB group superphylum have the potential to synthesize archaeal ether lipids.</title>
        <authorList>
            <person name="Villanueva L."/>
            <person name="Von Meijenfeldt F.A.B."/>
            <person name="Westbye A.B."/>
            <person name="Yadav S."/>
            <person name="Hopmans E.C."/>
            <person name="Dutilh B.E."/>
            <person name="Sinninghe Damste J.S."/>
        </authorList>
    </citation>
    <scope>NUCLEOTIDE SEQUENCE [LARGE SCALE GENOMIC DNA]</scope>
    <source>
        <strain evidence="2">NIOZ-UU47</strain>
    </source>
</reference>
<evidence type="ECO:0000256" key="1">
    <source>
        <dbReference type="SAM" id="SignalP"/>
    </source>
</evidence>
<dbReference type="Proteomes" id="UP000614424">
    <property type="component" value="Unassembled WGS sequence"/>
</dbReference>
<dbReference type="InterPro" id="IPR050767">
    <property type="entry name" value="Sel1_AlgK"/>
</dbReference>
<proteinExistence type="predicted"/>
<keyword evidence="1" id="KW-0732">Signal</keyword>